<dbReference type="EMBL" id="CP002394">
    <property type="protein sequence ID" value="ADU29002.1"/>
    <property type="molecule type" value="Genomic_DNA"/>
</dbReference>
<dbReference type="Gene3D" id="1.10.10.10">
    <property type="entry name" value="Winged helix-like DNA-binding domain superfamily/Winged helix DNA-binding domain"/>
    <property type="match status" value="1"/>
</dbReference>
<accession>E6TZZ8</accession>
<dbReference type="SMART" id="SM00347">
    <property type="entry name" value="HTH_MARR"/>
    <property type="match status" value="1"/>
</dbReference>
<dbReference type="GO" id="GO:0003700">
    <property type="term" value="F:DNA-binding transcription factor activity"/>
    <property type="evidence" value="ECO:0007669"/>
    <property type="project" value="InterPro"/>
</dbReference>
<proteinExistence type="predicted"/>
<feature type="domain" description="HTH marR-type" evidence="4">
    <location>
        <begin position="7"/>
        <end position="145"/>
    </location>
</feature>
<dbReference type="PROSITE" id="PS50995">
    <property type="entry name" value="HTH_MARR_2"/>
    <property type="match status" value="1"/>
</dbReference>
<gene>
    <name evidence="5" type="ordered locus">Bcell_0721</name>
</gene>
<dbReference type="STRING" id="649639.Bcell_0721"/>
<evidence type="ECO:0000256" key="1">
    <source>
        <dbReference type="ARBA" id="ARBA00023015"/>
    </source>
</evidence>
<organism evidence="5 6">
    <name type="scientific">Evansella cellulosilytica (strain ATCC 21833 / DSM 2522 / FERM P-1141 / JCM 9156 / N-4)</name>
    <name type="common">Bacillus cellulosilyticus</name>
    <dbReference type="NCBI Taxonomy" id="649639"/>
    <lineage>
        <taxon>Bacteria</taxon>
        <taxon>Bacillati</taxon>
        <taxon>Bacillota</taxon>
        <taxon>Bacilli</taxon>
        <taxon>Bacillales</taxon>
        <taxon>Bacillaceae</taxon>
        <taxon>Evansella</taxon>
    </lineage>
</organism>
<evidence type="ECO:0000313" key="6">
    <source>
        <dbReference type="Proteomes" id="UP000001401"/>
    </source>
</evidence>
<dbReference type="eggNOG" id="COG1846">
    <property type="taxonomic scope" value="Bacteria"/>
</dbReference>
<keyword evidence="2" id="KW-0238">DNA-binding</keyword>
<dbReference type="GO" id="GO:0003677">
    <property type="term" value="F:DNA binding"/>
    <property type="evidence" value="ECO:0007669"/>
    <property type="project" value="UniProtKB-KW"/>
</dbReference>
<dbReference type="InterPro" id="IPR036388">
    <property type="entry name" value="WH-like_DNA-bd_sf"/>
</dbReference>
<keyword evidence="3" id="KW-0804">Transcription</keyword>
<dbReference type="Proteomes" id="UP000001401">
    <property type="component" value="Chromosome"/>
</dbReference>
<dbReference type="InterPro" id="IPR036390">
    <property type="entry name" value="WH_DNA-bd_sf"/>
</dbReference>
<evidence type="ECO:0000256" key="2">
    <source>
        <dbReference type="ARBA" id="ARBA00023125"/>
    </source>
</evidence>
<dbReference type="PANTHER" id="PTHR42756">
    <property type="entry name" value="TRANSCRIPTIONAL REGULATOR, MARR"/>
    <property type="match status" value="1"/>
</dbReference>
<dbReference type="KEGG" id="bco:Bcell_0721"/>
<dbReference type="Pfam" id="PF01047">
    <property type="entry name" value="MarR"/>
    <property type="match status" value="1"/>
</dbReference>
<evidence type="ECO:0000256" key="3">
    <source>
        <dbReference type="ARBA" id="ARBA00023163"/>
    </source>
</evidence>
<sequence>MDKQMIMNELEEVMLDINLFLSHRLGNEFTTEITKRFVSLTPNQQMTLFLVDKKGIKHVKDIANFLNISTSAVSQIVAKLEQQDILKRVIDASNRRSTVIEVGQKGKEILNEMDRIKSTIFQRYLSLMEEEDLLVLKNSMRKFLTIIAESKEDHE</sequence>
<evidence type="ECO:0000259" key="4">
    <source>
        <dbReference type="PROSITE" id="PS50995"/>
    </source>
</evidence>
<reference evidence="5" key="1">
    <citation type="submission" date="2010-12" db="EMBL/GenBank/DDBJ databases">
        <title>Complete sequence of Bacillus cellulosilyticus DSM 2522.</title>
        <authorList>
            <consortium name="US DOE Joint Genome Institute"/>
            <person name="Lucas S."/>
            <person name="Copeland A."/>
            <person name="Lapidus A."/>
            <person name="Cheng J.-F."/>
            <person name="Bruce D."/>
            <person name="Goodwin L."/>
            <person name="Pitluck S."/>
            <person name="Chertkov O."/>
            <person name="Detter J.C."/>
            <person name="Han C."/>
            <person name="Tapia R."/>
            <person name="Land M."/>
            <person name="Hauser L."/>
            <person name="Jeffries C."/>
            <person name="Kyrpides N."/>
            <person name="Ivanova N."/>
            <person name="Mikhailova N."/>
            <person name="Brumm P."/>
            <person name="Mead D."/>
            <person name="Woyke T."/>
        </authorList>
    </citation>
    <scope>NUCLEOTIDE SEQUENCE [LARGE SCALE GENOMIC DNA]</scope>
    <source>
        <strain evidence="5">DSM 2522</strain>
    </source>
</reference>
<dbReference type="PANTHER" id="PTHR42756:SF1">
    <property type="entry name" value="TRANSCRIPTIONAL REPRESSOR OF EMRAB OPERON"/>
    <property type="match status" value="1"/>
</dbReference>
<evidence type="ECO:0000313" key="5">
    <source>
        <dbReference type="EMBL" id="ADU29002.1"/>
    </source>
</evidence>
<dbReference type="HOGENOM" id="CLU_083287_27_4_9"/>
<protein>
    <submittedName>
        <fullName evidence="5">Regulatory protein MarR</fullName>
    </submittedName>
</protein>
<dbReference type="RefSeq" id="WP_013487343.1">
    <property type="nucleotide sequence ID" value="NC_014829.1"/>
</dbReference>
<keyword evidence="6" id="KW-1185">Reference proteome</keyword>
<dbReference type="SUPFAM" id="SSF46785">
    <property type="entry name" value="Winged helix' DNA-binding domain"/>
    <property type="match status" value="1"/>
</dbReference>
<dbReference type="InterPro" id="IPR000835">
    <property type="entry name" value="HTH_MarR-typ"/>
</dbReference>
<dbReference type="AlphaFoldDB" id="E6TZZ8"/>
<dbReference type="OrthoDB" id="2355600at2"/>
<name>E6TZZ8_EVAC2</name>
<keyword evidence="1" id="KW-0805">Transcription regulation</keyword>